<evidence type="ECO:0000256" key="1">
    <source>
        <dbReference type="ARBA" id="ARBA00001974"/>
    </source>
</evidence>
<keyword evidence="2" id="KW-0285">Flavoprotein</keyword>
<gene>
    <name evidence="6" type="ORF">CCE02nite_32900</name>
</gene>
<dbReference type="PANTHER" id="PTHR43557">
    <property type="entry name" value="APOPTOSIS-INDUCING FACTOR 1"/>
    <property type="match status" value="1"/>
</dbReference>
<evidence type="ECO:0000256" key="3">
    <source>
        <dbReference type="ARBA" id="ARBA00022827"/>
    </source>
</evidence>
<dbReference type="PRINTS" id="PR00368">
    <property type="entry name" value="FADPNR"/>
</dbReference>
<evidence type="ECO:0000313" key="7">
    <source>
        <dbReference type="Proteomes" id="UP000316659"/>
    </source>
</evidence>
<dbReference type="Proteomes" id="UP000316659">
    <property type="component" value="Unassembled WGS sequence"/>
</dbReference>
<dbReference type="InterPro" id="IPR023753">
    <property type="entry name" value="FAD/NAD-binding_dom"/>
</dbReference>
<reference evidence="6 7" key="1">
    <citation type="submission" date="2019-06" db="EMBL/GenBank/DDBJ databases">
        <title>Whole genome shotgun sequence of Cellulosimicrobium cellulans NBRC 15516.</title>
        <authorList>
            <person name="Hosoyama A."/>
            <person name="Uohara A."/>
            <person name="Ohji S."/>
            <person name="Ichikawa N."/>
        </authorList>
    </citation>
    <scope>NUCLEOTIDE SEQUENCE [LARGE SCALE GENOMIC DNA]</scope>
    <source>
        <strain evidence="6 7">NBRC 15516</strain>
    </source>
</reference>
<evidence type="ECO:0000313" key="6">
    <source>
        <dbReference type="EMBL" id="GED11291.1"/>
    </source>
</evidence>
<dbReference type="EMBL" id="BJNZ01000027">
    <property type="protein sequence ID" value="GED11291.1"/>
    <property type="molecule type" value="Genomic_DNA"/>
</dbReference>
<proteinExistence type="predicted"/>
<comment type="caution">
    <text evidence="6">The sequence shown here is derived from an EMBL/GenBank/DDBJ whole genome shotgun (WGS) entry which is preliminary data.</text>
</comment>
<keyword evidence="4" id="KW-0560">Oxidoreductase</keyword>
<evidence type="ECO:0000256" key="4">
    <source>
        <dbReference type="ARBA" id="ARBA00023002"/>
    </source>
</evidence>
<dbReference type="AlphaFoldDB" id="A0A4Y4E9G4"/>
<name>A0A4Y4E9G4_CELCE</name>
<keyword evidence="3" id="KW-0274">FAD</keyword>
<protein>
    <submittedName>
        <fullName evidence="6">Reductase</fullName>
    </submittedName>
</protein>
<dbReference type="RefSeq" id="WP_141390722.1">
    <property type="nucleotide sequence ID" value="NZ_BJNZ01000027.1"/>
</dbReference>
<dbReference type="InterPro" id="IPR036188">
    <property type="entry name" value="FAD/NAD-bd_sf"/>
</dbReference>
<feature type="domain" description="FAD/NAD(P)-binding" evidence="5">
    <location>
        <begin position="9"/>
        <end position="308"/>
    </location>
</feature>
<dbReference type="Pfam" id="PF07992">
    <property type="entry name" value="Pyr_redox_2"/>
    <property type="match status" value="1"/>
</dbReference>
<accession>A0A4Y4E9G4</accession>
<dbReference type="SUPFAM" id="SSF51905">
    <property type="entry name" value="FAD/NAD(P)-binding domain"/>
    <property type="match status" value="2"/>
</dbReference>
<dbReference type="PANTHER" id="PTHR43557:SF2">
    <property type="entry name" value="RIESKE DOMAIN-CONTAINING PROTEIN-RELATED"/>
    <property type="match status" value="1"/>
</dbReference>
<dbReference type="PRINTS" id="PR00411">
    <property type="entry name" value="PNDRDTASEI"/>
</dbReference>
<dbReference type="GO" id="GO:0005737">
    <property type="term" value="C:cytoplasm"/>
    <property type="evidence" value="ECO:0007669"/>
    <property type="project" value="TreeGrafter"/>
</dbReference>
<comment type="cofactor">
    <cofactor evidence="1">
        <name>FAD</name>
        <dbReference type="ChEBI" id="CHEBI:57692"/>
    </cofactor>
</comment>
<evidence type="ECO:0000259" key="5">
    <source>
        <dbReference type="Pfam" id="PF07992"/>
    </source>
</evidence>
<organism evidence="6 7">
    <name type="scientific">Cellulosimicrobium cellulans</name>
    <name type="common">Arthrobacter luteus</name>
    <dbReference type="NCBI Taxonomy" id="1710"/>
    <lineage>
        <taxon>Bacteria</taxon>
        <taxon>Bacillati</taxon>
        <taxon>Actinomycetota</taxon>
        <taxon>Actinomycetes</taxon>
        <taxon>Micrococcales</taxon>
        <taxon>Promicromonosporaceae</taxon>
        <taxon>Cellulosimicrobium</taxon>
    </lineage>
</organism>
<dbReference type="InterPro" id="IPR050446">
    <property type="entry name" value="FAD-oxidoreductase/Apoptosis"/>
</dbReference>
<dbReference type="Gene3D" id="3.50.50.60">
    <property type="entry name" value="FAD/NAD(P)-binding domain"/>
    <property type="match status" value="2"/>
</dbReference>
<evidence type="ECO:0000256" key="2">
    <source>
        <dbReference type="ARBA" id="ARBA00022630"/>
    </source>
</evidence>
<dbReference type="GO" id="GO:0016651">
    <property type="term" value="F:oxidoreductase activity, acting on NAD(P)H"/>
    <property type="evidence" value="ECO:0007669"/>
    <property type="project" value="TreeGrafter"/>
</dbReference>
<sequence>MKDVGERADVVVVGGGAAGNAAARTLRAQGFDGRVVLVHGEDGQPYLRTLVSKAIVQGLLTAEQAALPSHEGVEVVRGRAVGLHPARPGLVLDDGRELEAGALVLATGAMPRPAPADRGARPPARVGAAGAPRVVHLHTPQDADHLRALLGPEPSGRTVTVLGAGFVGSETAAWLADVGASVHLVARSRLPLARALGSAVAAAVAHQQGDRIATFFGHHVESVTEHRESVTVRLDDGTGLESDLAVVAHGTVPDAAWAGAQPDGLAVDDRLGVVAAPGRYAAGAVALHTDRHGGAYRTDHWDAAVAQGAHVARVVLRDLVGAPDPGPYVPDAGFSLSLYGIQVTGLGVPVPGAVEQHRRLDGGGVMTEFRLDGDLVAVTGVGATREVSALRPDLRRP</sequence>